<dbReference type="InterPro" id="IPR042226">
    <property type="entry name" value="eFR1_2_sf"/>
</dbReference>
<dbReference type="AlphaFoldDB" id="A0A1G8G1G7"/>
<reference evidence="2 3" key="1">
    <citation type="submission" date="2016-10" db="EMBL/GenBank/DDBJ databases">
        <authorList>
            <person name="de Groot N.N."/>
        </authorList>
    </citation>
    <scope>NUCLEOTIDE SEQUENCE [LARGE SCALE GENOMIC DNA]</scope>
    <source>
        <strain evidence="2 3">CPCC 201354</strain>
    </source>
</reference>
<evidence type="ECO:0000313" key="3">
    <source>
        <dbReference type="Proteomes" id="UP000198923"/>
    </source>
</evidence>
<dbReference type="Proteomes" id="UP000198923">
    <property type="component" value="Unassembled WGS sequence"/>
</dbReference>
<protein>
    <recommendedName>
        <fullName evidence="1">Actinobacteria/chloroflexi VLRF1 release factor domain-containing protein</fullName>
    </recommendedName>
</protein>
<accession>A0A1G8G1G7</accession>
<dbReference type="Pfam" id="PF18859">
    <property type="entry name" value="acVLRF1"/>
    <property type="match status" value="1"/>
</dbReference>
<dbReference type="SUPFAM" id="SSF53137">
    <property type="entry name" value="Translational machinery components"/>
    <property type="match status" value="1"/>
</dbReference>
<gene>
    <name evidence="2" type="ORF">SAMN05421505_12544</name>
</gene>
<keyword evidence="3" id="KW-1185">Reference proteome</keyword>
<dbReference type="NCBIfam" id="NF041024">
    <property type="entry name" value="acVLRF1_NCBI"/>
    <property type="match status" value="1"/>
</dbReference>
<feature type="domain" description="Actinobacteria/chloroflexi VLRF1 release factor" evidence="1">
    <location>
        <begin position="88"/>
        <end position="220"/>
    </location>
</feature>
<dbReference type="EMBL" id="FNCN01000025">
    <property type="protein sequence ID" value="SDH88239.1"/>
    <property type="molecule type" value="Genomic_DNA"/>
</dbReference>
<organism evidence="2 3">
    <name type="scientific">Sinosporangium album</name>
    <dbReference type="NCBI Taxonomy" id="504805"/>
    <lineage>
        <taxon>Bacteria</taxon>
        <taxon>Bacillati</taxon>
        <taxon>Actinomycetota</taxon>
        <taxon>Actinomycetes</taxon>
        <taxon>Streptosporangiales</taxon>
        <taxon>Streptosporangiaceae</taxon>
        <taxon>Sinosporangium</taxon>
    </lineage>
</organism>
<evidence type="ECO:0000313" key="2">
    <source>
        <dbReference type="EMBL" id="SDH88239.1"/>
    </source>
</evidence>
<proteinExistence type="predicted"/>
<sequence>MAPERLAGWLRGFAERHGPPAVSAGSATVVLRGADGELAECHVPFPPLAVGRDGEGLESDTIIPGGGGFDPLLEPHTAALVEHALRPRRVGVVLVRLGGHAVGVFEGAELVVSKVGARLVQGRTAAGGWSQRRFARRRANQAAQARESAADTVARVLVPHLDGLAGVVLGGDRRSVEVLRGDRRLSGVFAREVGDFLPVPDPRLQVLADTPRLFRAVKVRLTAPGENGADPL</sequence>
<name>A0A1G8G1G7_9ACTN</name>
<dbReference type="Gene3D" id="3.30.420.60">
    <property type="entry name" value="eRF1 domain 2"/>
    <property type="match status" value="1"/>
</dbReference>
<evidence type="ECO:0000259" key="1">
    <source>
        <dbReference type="Pfam" id="PF18859"/>
    </source>
</evidence>
<dbReference type="InterPro" id="IPR040783">
    <property type="entry name" value="VLRF1"/>
</dbReference>
<dbReference type="STRING" id="504805.SAMN05421505_12544"/>